<dbReference type="RefSeq" id="WP_014660562.1">
    <property type="nucleotide sequence ID" value="NC_017737.1"/>
</dbReference>
<dbReference type="PROSITE" id="PS51257">
    <property type="entry name" value="PROKAR_LIPOPROTEIN"/>
    <property type="match status" value="1"/>
</dbReference>
<proteinExistence type="predicted"/>
<dbReference type="HOGENOM" id="CLU_198939_0_0_7"/>
<evidence type="ECO:0000256" key="1">
    <source>
        <dbReference type="SAM" id="Phobius"/>
    </source>
</evidence>
<dbReference type="KEGG" id="hce:HCW_02025"/>
<keyword evidence="1" id="KW-0812">Transmembrane</keyword>
<reference evidence="3" key="1">
    <citation type="submission" date="2012-04" db="EMBL/GenBank/DDBJ databases">
        <title>Complete genome sequence of Helicobacter cetorum strain MIT 00-7128.</title>
        <authorList>
            <person name="Kersulyte D."/>
            <person name="Berg D.E."/>
        </authorList>
    </citation>
    <scope>NUCLEOTIDE SEQUENCE [LARGE SCALE GENOMIC DNA]</scope>
    <source>
        <strain evidence="3">MIT 00-7128</strain>
    </source>
</reference>
<dbReference type="AlphaFoldDB" id="I0EL71"/>
<gene>
    <name evidence="2" type="ordered locus">HCW_02025</name>
</gene>
<protein>
    <recommendedName>
        <fullName evidence="4">Lipoprotein</fullName>
    </recommendedName>
</protein>
<evidence type="ECO:0008006" key="4">
    <source>
        <dbReference type="Google" id="ProtNLM"/>
    </source>
</evidence>
<organism evidence="2 3">
    <name type="scientific">Helicobacter cetorum (strain ATCC BAA-429 / MIT 00-7128)</name>
    <dbReference type="NCBI Taxonomy" id="182217"/>
    <lineage>
        <taxon>Bacteria</taxon>
        <taxon>Pseudomonadati</taxon>
        <taxon>Campylobacterota</taxon>
        <taxon>Epsilonproteobacteria</taxon>
        <taxon>Campylobacterales</taxon>
        <taxon>Helicobacteraceae</taxon>
        <taxon>Helicobacter</taxon>
    </lineage>
</organism>
<keyword evidence="1" id="KW-0472">Membrane</keyword>
<keyword evidence="1" id="KW-1133">Transmembrane helix</keyword>
<evidence type="ECO:0000313" key="3">
    <source>
        <dbReference type="Proteomes" id="UP000005010"/>
    </source>
</evidence>
<dbReference type="Proteomes" id="UP000005010">
    <property type="component" value="Chromosome"/>
</dbReference>
<evidence type="ECO:0000313" key="2">
    <source>
        <dbReference type="EMBL" id="AFI03690.1"/>
    </source>
</evidence>
<keyword evidence="3" id="KW-1185">Reference proteome</keyword>
<sequence>MKFLGKWYLLFFIGLSSLVFVGCEESAHQRFIRQTTENLERHGFSHGTSMFLAMLIFVVIGTVSYWIFGGGKDNKK</sequence>
<name>I0EL71_HELC0</name>
<dbReference type="STRING" id="182217.HCW_02025"/>
<dbReference type="EMBL" id="CP003479">
    <property type="protein sequence ID" value="AFI03690.1"/>
    <property type="molecule type" value="Genomic_DNA"/>
</dbReference>
<feature type="transmembrane region" description="Helical" evidence="1">
    <location>
        <begin position="50"/>
        <end position="68"/>
    </location>
</feature>
<accession>I0EL71</accession>